<dbReference type="Proteomes" id="UP001391051">
    <property type="component" value="Unassembled WGS sequence"/>
</dbReference>
<dbReference type="EMBL" id="JAQQWE010000010">
    <property type="protein sequence ID" value="KAK7937605.1"/>
    <property type="molecule type" value="Genomic_DNA"/>
</dbReference>
<gene>
    <name evidence="7" type="ORF">PG986_014473</name>
</gene>
<keyword evidence="2 5" id="KW-0812">Transmembrane</keyword>
<dbReference type="Pfam" id="PF10277">
    <property type="entry name" value="Frag1"/>
    <property type="match status" value="1"/>
</dbReference>
<comment type="subcellular location">
    <subcellularLocation>
        <location evidence="1">Endomembrane system</location>
        <topology evidence="1">Multi-pass membrane protein</topology>
    </subcellularLocation>
</comment>
<dbReference type="GeneID" id="92083757"/>
<dbReference type="InterPro" id="IPR019402">
    <property type="entry name" value="CWH43_N"/>
</dbReference>
<evidence type="ECO:0000256" key="4">
    <source>
        <dbReference type="ARBA" id="ARBA00023136"/>
    </source>
</evidence>
<organism evidence="7 8">
    <name type="scientific">Apiospora aurea</name>
    <dbReference type="NCBI Taxonomy" id="335848"/>
    <lineage>
        <taxon>Eukaryota</taxon>
        <taxon>Fungi</taxon>
        <taxon>Dikarya</taxon>
        <taxon>Ascomycota</taxon>
        <taxon>Pezizomycotina</taxon>
        <taxon>Sordariomycetes</taxon>
        <taxon>Xylariomycetidae</taxon>
        <taxon>Amphisphaeriales</taxon>
        <taxon>Apiosporaceae</taxon>
        <taxon>Apiospora</taxon>
    </lineage>
</organism>
<evidence type="ECO:0000256" key="3">
    <source>
        <dbReference type="ARBA" id="ARBA00022989"/>
    </source>
</evidence>
<protein>
    <recommendedName>
        <fullName evidence="6">CWH43-like N-terminal domain-containing protein</fullName>
    </recommendedName>
</protein>
<keyword evidence="3 5" id="KW-1133">Transmembrane helix</keyword>
<dbReference type="PANTHER" id="PTHR21324">
    <property type="entry name" value="FASTING-INDUCIBLE INTEGRAL MEMBRANE PROTEIN TM6P1-RELATED"/>
    <property type="match status" value="1"/>
</dbReference>
<reference evidence="7 8" key="1">
    <citation type="submission" date="2023-01" db="EMBL/GenBank/DDBJ databases">
        <title>Analysis of 21 Apiospora genomes using comparative genomics revels a genus with tremendous synthesis potential of carbohydrate active enzymes and secondary metabolites.</title>
        <authorList>
            <person name="Sorensen T."/>
        </authorList>
    </citation>
    <scope>NUCLEOTIDE SEQUENCE [LARGE SCALE GENOMIC DNA]</scope>
    <source>
        <strain evidence="7 8">CBS 24483</strain>
    </source>
</reference>
<evidence type="ECO:0000313" key="7">
    <source>
        <dbReference type="EMBL" id="KAK7937605.1"/>
    </source>
</evidence>
<feature type="transmembrane region" description="Helical" evidence="5">
    <location>
        <begin position="159"/>
        <end position="180"/>
    </location>
</feature>
<proteinExistence type="predicted"/>
<evidence type="ECO:0000259" key="6">
    <source>
        <dbReference type="Pfam" id="PF10277"/>
    </source>
</evidence>
<evidence type="ECO:0000256" key="1">
    <source>
        <dbReference type="ARBA" id="ARBA00004127"/>
    </source>
</evidence>
<dbReference type="RefSeq" id="XP_066692933.1">
    <property type="nucleotide sequence ID" value="XM_066850695.1"/>
</dbReference>
<feature type="transmembrane region" description="Helical" evidence="5">
    <location>
        <begin position="56"/>
        <end position="73"/>
    </location>
</feature>
<feature type="transmembrane region" description="Helical" evidence="5">
    <location>
        <begin position="93"/>
        <end position="115"/>
    </location>
</feature>
<feature type="transmembrane region" description="Helical" evidence="5">
    <location>
        <begin position="6"/>
        <end position="27"/>
    </location>
</feature>
<name>A0ABR1PT39_9PEZI</name>
<sequence>MRFWVFPVLSAFSGLATLTIMLTYWIVTGRAKYTSMQEDQTIAYISDIGADQLKPLFILGCVISSALFNVAFVSDRWLRNRQERTGTVMARKVSPALSVPLILAGSIALCCLSGFDIARFPLLHHIFLILFIAGYLSASLFTCWEYYHLEQGMGRFLRISFYAKLIFFLVEVGMAAAFIVAQYRTLFDVAAILEWAVAYVFYLYIFSFSVDFL</sequence>
<feature type="transmembrane region" description="Helical" evidence="5">
    <location>
        <begin position="192"/>
        <end position="210"/>
    </location>
</feature>
<dbReference type="PANTHER" id="PTHR21324:SF2">
    <property type="entry name" value="EG:22E5.9 PROTEIN"/>
    <property type="match status" value="1"/>
</dbReference>
<accession>A0ABR1PT39</accession>
<keyword evidence="8" id="KW-1185">Reference proteome</keyword>
<evidence type="ECO:0000313" key="8">
    <source>
        <dbReference type="Proteomes" id="UP001391051"/>
    </source>
</evidence>
<comment type="caution">
    <text evidence="7">The sequence shown here is derived from an EMBL/GenBank/DDBJ whole genome shotgun (WGS) entry which is preliminary data.</text>
</comment>
<evidence type="ECO:0000256" key="5">
    <source>
        <dbReference type="SAM" id="Phobius"/>
    </source>
</evidence>
<keyword evidence="4 5" id="KW-0472">Membrane</keyword>
<dbReference type="InterPro" id="IPR050911">
    <property type="entry name" value="DRAM/TMEM150_Autophagy_Mod"/>
</dbReference>
<feature type="domain" description="CWH43-like N-terminal" evidence="6">
    <location>
        <begin position="3"/>
        <end position="212"/>
    </location>
</feature>
<feature type="transmembrane region" description="Helical" evidence="5">
    <location>
        <begin position="127"/>
        <end position="147"/>
    </location>
</feature>
<evidence type="ECO:0000256" key="2">
    <source>
        <dbReference type="ARBA" id="ARBA00022692"/>
    </source>
</evidence>